<feature type="transmembrane region" description="Helical" evidence="2">
    <location>
        <begin position="81"/>
        <end position="104"/>
    </location>
</feature>
<evidence type="ECO:0000313" key="5">
    <source>
        <dbReference type="EMBL" id="MYN05753.1"/>
    </source>
</evidence>
<dbReference type="InterPro" id="IPR050640">
    <property type="entry name" value="Bact_2-comp_sensor_kinase"/>
</dbReference>
<dbReference type="AlphaFoldDB" id="A0A7X4H7U7"/>
<dbReference type="InterPro" id="IPR003594">
    <property type="entry name" value="HATPase_dom"/>
</dbReference>
<dbReference type="EMBL" id="WWCU01000001">
    <property type="protein sequence ID" value="MYN05753.1"/>
    <property type="molecule type" value="Genomic_DNA"/>
</dbReference>
<keyword evidence="2" id="KW-0472">Membrane</keyword>
<dbReference type="InterPro" id="IPR010559">
    <property type="entry name" value="Sig_transdc_His_kin_internal"/>
</dbReference>
<feature type="transmembrane region" description="Helical" evidence="2">
    <location>
        <begin position="38"/>
        <end position="60"/>
    </location>
</feature>
<proteinExistence type="predicted"/>
<feature type="transmembrane region" description="Helical" evidence="2">
    <location>
        <begin position="116"/>
        <end position="137"/>
    </location>
</feature>
<dbReference type="Pfam" id="PF02518">
    <property type="entry name" value="HATPase_c"/>
    <property type="match status" value="1"/>
</dbReference>
<evidence type="ECO:0000256" key="1">
    <source>
        <dbReference type="SAM" id="Coils"/>
    </source>
</evidence>
<evidence type="ECO:0000259" key="4">
    <source>
        <dbReference type="Pfam" id="PF06580"/>
    </source>
</evidence>
<keyword evidence="2" id="KW-0812">Transmembrane</keyword>
<dbReference type="InterPro" id="IPR036890">
    <property type="entry name" value="HATPase_C_sf"/>
</dbReference>
<dbReference type="Pfam" id="PF06580">
    <property type="entry name" value="His_kinase"/>
    <property type="match status" value="1"/>
</dbReference>
<protein>
    <recommendedName>
        <fullName evidence="7">Sensor histidine kinase</fullName>
    </recommendedName>
</protein>
<dbReference type="PANTHER" id="PTHR34220:SF9">
    <property type="entry name" value="SIGNAL TRANSDUCTION HISTIDINE KINASE INTERNAL REGION DOMAIN-CONTAINING PROTEIN"/>
    <property type="match status" value="1"/>
</dbReference>
<feature type="domain" description="Signal transduction histidine kinase internal region" evidence="4">
    <location>
        <begin position="160"/>
        <end position="239"/>
    </location>
</feature>
<dbReference type="GO" id="GO:0000155">
    <property type="term" value="F:phosphorelay sensor kinase activity"/>
    <property type="evidence" value="ECO:0007669"/>
    <property type="project" value="InterPro"/>
</dbReference>
<keyword evidence="6" id="KW-1185">Reference proteome</keyword>
<gene>
    <name evidence="5" type="ORF">GTP77_00200</name>
</gene>
<sequence length="354" mass="37831">MFLLFRFHRVALAVMAAVVCVVFAGLEWLTNIAFGNGISTWGMALGIACSSLLFLGIAGLQRAHAPLRQAAWAALAKSMEMALGATFLFVLVAAASFLPVSLTSRFMLGDRATDTIIYLALGLGILLAVNASIGALVQRKLDQAEARAEIAERDHQLLQAEMAVLRAQIEPHFLWNTLAHVQFLARKSPDEAADMTGNLITYLRAAVPGARRDANTLGSELASVRAYLDIMRIRMGQRLQVEVEMESKLAGLPFPPLIVQTLVENAIKHGVEPKPGPVSVRVLAQIVQEGAQRQMVLCVSDTGVGLRSDAATVGTGLGLVSVRTRLQGLYAGQAVFTLAERAGGGVEARVVIAL</sequence>
<reference evidence="5 6" key="1">
    <citation type="submission" date="2019-12" db="EMBL/GenBank/DDBJ databases">
        <title>Novel species isolated from a subtropical stream in China.</title>
        <authorList>
            <person name="Lu H."/>
        </authorList>
    </citation>
    <scope>NUCLEOTIDE SEQUENCE [LARGE SCALE GENOMIC DNA]</scope>
    <source>
        <strain evidence="5 6">FT127W</strain>
    </source>
</reference>
<dbReference type="Gene3D" id="3.30.565.10">
    <property type="entry name" value="Histidine kinase-like ATPase, C-terminal domain"/>
    <property type="match status" value="1"/>
</dbReference>
<comment type="caution">
    <text evidence="5">The sequence shown here is derived from an EMBL/GenBank/DDBJ whole genome shotgun (WGS) entry which is preliminary data.</text>
</comment>
<feature type="transmembrane region" description="Helical" evidence="2">
    <location>
        <begin position="7"/>
        <end position="26"/>
    </location>
</feature>
<feature type="domain" description="Histidine kinase/HSP90-like ATPase" evidence="3">
    <location>
        <begin position="258"/>
        <end position="350"/>
    </location>
</feature>
<dbReference type="SUPFAM" id="SSF55874">
    <property type="entry name" value="ATPase domain of HSP90 chaperone/DNA topoisomerase II/histidine kinase"/>
    <property type="match status" value="1"/>
</dbReference>
<dbReference type="Proteomes" id="UP000450676">
    <property type="component" value="Unassembled WGS sequence"/>
</dbReference>
<keyword evidence="1" id="KW-0175">Coiled coil</keyword>
<keyword evidence="2" id="KW-1133">Transmembrane helix</keyword>
<evidence type="ECO:0008006" key="7">
    <source>
        <dbReference type="Google" id="ProtNLM"/>
    </source>
</evidence>
<feature type="coiled-coil region" evidence="1">
    <location>
        <begin position="134"/>
        <end position="168"/>
    </location>
</feature>
<dbReference type="RefSeq" id="WP_161070155.1">
    <property type="nucleotide sequence ID" value="NZ_WWCU01000001.1"/>
</dbReference>
<evidence type="ECO:0000259" key="3">
    <source>
        <dbReference type="Pfam" id="PF02518"/>
    </source>
</evidence>
<organism evidence="5 6">
    <name type="scientific">Pseudoduganella aquatica</name>
    <dbReference type="NCBI Taxonomy" id="2660641"/>
    <lineage>
        <taxon>Bacteria</taxon>
        <taxon>Pseudomonadati</taxon>
        <taxon>Pseudomonadota</taxon>
        <taxon>Betaproteobacteria</taxon>
        <taxon>Burkholderiales</taxon>
        <taxon>Oxalobacteraceae</taxon>
        <taxon>Telluria group</taxon>
        <taxon>Pseudoduganella</taxon>
    </lineage>
</organism>
<dbReference type="PANTHER" id="PTHR34220">
    <property type="entry name" value="SENSOR HISTIDINE KINASE YPDA"/>
    <property type="match status" value="1"/>
</dbReference>
<dbReference type="GO" id="GO:0016020">
    <property type="term" value="C:membrane"/>
    <property type="evidence" value="ECO:0007669"/>
    <property type="project" value="InterPro"/>
</dbReference>
<evidence type="ECO:0000313" key="6">
    <source>
        <dbReference type="Proteomes" id="UP000450676"/>
    </source>
</evidence>
<accession>A0A7X4H7U7</accession>
<evidence type="ECO:0000256" key="2">
    <source>
        <dbReference type="SAM" id="Phobius"/>
    </source>
</evidence>
<name>A0A7X4H7U7_9BURK</name>